<dbReference type="Pfam" id="PF00400">
    <property type="entry name" value="WD40"/>
    <property type="match status" value="5"/>
</dbReference>
<feature type="coiled-coil region" evidence="4">
    <location>
        <begin position="134"/>
        <end position="221"/>
    </location>
</feature>
<dbReference type="CDD" id="cd00200">
    <property type="entry name" value="WD40"/>
    <property type="match status" value="1"/>
</dbReference>
<dbReference type="EMBL" id="HBIO01031250">
    <property type="protein sequence ID" value="CAE0479089.1"/>
    <property type="molecule type" value="Transcribed_RNA"/>
</dbReference>
<dbReference type="InterPro" id="IPR036322">
    <property type="entry name" value="WD40_repeat_dom_sf"/>
</dbReference>
<dbReference type="Gene3D" id="2.130.10.10">
    <property type="entry name" value="YVTN repeat-like/Quinoprotein amine dehydrogenase"/>
    <property type="match status" value="2"/>
</dbReference>
<dbReference type="InterPro" id="IPR001680">
    <property type="entry name" value="WD40_rpt"/>
</dbReference>
<evidence type="ECO:0000256" key="1">
    <source>
        <dbReference type="ARBA" id="ARBA00022574"/>
    </source>
</evidence>
<keyword evidence="2" id="KW-0677">Repeat</keyword>
<reference evidence="5" key="1">
    <citation type="submission" date="2021-01" db="EMBL/GenBank/DDBJ databases">
        <authorList>
            <person name="Corre E."/>
            <person name="Pelletier E."/>
            <person name="Niang G."/>
            <person name="Scheremetjew M."/>
            <person name="Finn R."/>
            <person name="Kale V."/>
            <person name="Holt S."/>
            <person name="Cochrane G."/>
            <person name="Meng A."/>
            <person name="Brown T."/>
            <person name="Cohen L."/>
        </authorList>
    </citation>
    <scope>NUCLEOTIDE SEQUENCE</scope>
    <source>
        <strain evidence="5">MM31A-1</strain>
    </source>
</reference>
<dbReference type="PRINTS" id="PR00320">
    <property type="entry name" value="GPROTEINBRPT"/>
</dbReference>
<accession>A0A7S3VG89</accession>
<dbReference type="InterPro" id="IPR020472">
    <property type="entry name" value="WD40_PAC1"/>
</dbReference>
<protein>
    <recommendedName>
        <fullName evidence="6">Autophagy-related protein 16 domain-containing protein</fullName>
    </recommendedName>
</protein>
<evidence type="ECO:0000256" key="4">
    <source>
        <dbReference type="SAM" id="Coils"/>
    </source>
</evidence>
<keyword evidence="4" id="KW-0175">Coiled coil</keyword>
<keyword evidence="1 3" id="KW-0853">WD repeat</keyword>
<dbReference type="PROSITE" id="PS50294">
    <property type="entry name" value="WD_REPEATS_REGION"/>
    <property type="match status" value="2"/>
</dbReference>
<sequence>MMEVLHSLIKERNAIETTPFVAVYESNVRLNSLVRKLETRCQQLDFECSTQRNKIHTLEDQVQSRGPSKGELKQKEKVEQLQQKLGEKERIEHELMEEKKSISQDLVTQMDLHKEQEKSIDIIKEEIKQKDVVVERITEELRDTTSRLSLAEKQYDGLKENIRRLQEENETLTKSNDDLVNRLVKDKEKYMEEMVNMTDMYEKANQKIAMLMKLQEQEKKRFLWGKSKKSSNADLSEDQDKKAMGGRQFGAAGVVLPSSIKCKVMAHPSQVICVRYDAAGGDVVATASEDSTVKIWHTGNGQLLKTLRGSSGQVMLGLDMSGDIAAGCGSDKTCRIWNVRTQRLVHQIVGHSQKVNCVRMLHGNKSIITASADRSMKVWDISRSTYRQTVTLRHSSTSNSLDTSYDGVSAVSGHLDGGVRFWDVRSGDRTGDVTELHGGGVTSVNFNPSNNGEILTCGRDSSLKLVDVRKNGQEMQTFYHSEFRVDLSYAKAAISPDGKYAAAGSSTGDVFIWRTSDGNLEKQLKGHEAGVVAVAWDRGGSNGQQFSSIDRKGNLFLWA</sequence>
<dbReference type="PROSITE" id="PS50082">
    <property type="entry name" value="WD_REPEATS_2"/>
    <property type="match status" value="3"/>
</dbReference>
<dbReference type="SUPFAM" id="SSF50978">
    <property type="entry name" value="WD40 repeat-like"/>
    <property type="match status" value="1"/>
</dbReference>
<dbReference type="InterPro" id="IPR015943">
    <property type="entry name" value="WD40/YVTN_repeat-like_dom_sf"/>
</dbReference>
<proteinExistence type="predicted"/>
<dbReference type="InterPro" id="IPR045160">
    <property type="entry name" value="ATG16"/>
</dbReference>
<dbReference type="PROSITE" id="PS00678">
    <property type="entry name" value="WD_REPEATS_1"/>
    <property type="match status" value="2"/>
</dbReference>
<evidence type="ECO:0000256" key="2">
    <source>
        <dbReference type="ARBA" id="ARBA00022737"/>
    </source>
</evidence>
<feature type="repeat" description="WD" evidence="3">
    <location>
        <begin position="348"/>
        <end position="389"/>
    </location>
</feature>
<organism evidence="5">
    <name type="scientific">Chaetoceros debilis</name>
    <dbReference type="NCBI Taxonomy" id="122233"/>
    <lineage>
        <taxon>Eukaryota</taxon>
        <taxon>Sar</taxon>
        <taxon>Stramenopiles</taxon>
        <taxon>Ochrophyta</taxon>
        <taxon>Bacillariophyta</taxon>
        <taxon>Coscinodiscophyceae</taxon>
        <taxon>Chaetocerotophycidae</taxon>
        <taxon>Chaetocerotales</taxon>
        <taxon>Chaetocerotaceae</taxon>
        <taxon>Chaetoceros</taxon>
    </lineage>
</organism>
<dbReference type="PANTHER" id="PTHR19878">
    <property type="entry name" value="AUTOPHAGY PROTEIN 16-LIKE"/>
    <property type="match status" value="1"/>
</dbReference>
<evidence type="ECO:0008006" key="6">
    <source>
        <dbReference type="Google" id="ProtNLM"/>
    </source>
</evidence>
<dbReference type="InterPro" id="IPR019775">
    <property type="entry name" value="WD40_repeat_CS"/>
</dbReference>
<dbReference type="GO" id="GO:0000045">
    <property type="term" value="P:autophagosome assembly"/>
    <property type="evidence" value="ECO:0007669"/>
    <property type="project" value="InterPro"/>
</dbReference>
<gene>
    <name evidence="5" type="ORF">CDEB00056_LOCUS23943</name>
</gene>
<dbReference type="AlphaFoldDB" id="A0A7S3VG89"/>
<evidence type="ECO:0000256" key="3">
    <source>
        <dbReference type="PROSITE-ProRule" id="PRU00221"/>
    </source>
</evidence>
<dbReference type="SMART" id="SM00320">
    <property type="entry name" value="WD40"/>
    <property type="match status" value="7"/>
</dbReference>
<feature type="repeat" description="WD" evidence="3">
    <location>
        <begin position="391"/>
        <end position="432"/>
    </location>
</feature>
<feature type="repeat" description="WD" evidence="3">
    <location>
        <begin position="264"/>
        <end position="306"/>
    </location>
</feature>
<evidence type="ECO:0000313" key="5">
    <source>
        <dbReference type="EMBL" id="CAE0479089.1"/>
    </source>
</evidence>
<name>A0A7S3VG89_9STRA</name>
<dbReference type="PANTHER" id="PTHR19878:SF8">
    <property type="entry name" value="AUTOPHAGY-RELATED 16, ISOFORM F"/>
    <property type="match status" value="1"/>
</dbReference>